<keyword evidence="3" id="KW-1185">Reference proteome</keyword>
<feature type="compositionally biased region" description="Low complexity" evidence="1">
    <location>
        <begin position="36"/>
        <end position="46"/>
    </location>
</feature>
<feature type="region of interest" description="Disordered" evidence="1">
    <location>
        <begin position="1"/>
        <end position="111"/>
    </location>
</feature>
<feature type="region of interest" description="Disordered" evidence="1">
    <location>
        <begin position="170"/>
        <end position="194"/>
    </location>
</feature>
<organism evidence="2 3">
    <name type="scientific">Asparagus officinalis</name>
    <name type="common">Garden asparagus</name>
    <dbReference type="NCBI Taxonomy" id="4686"/>
    <lineage>
        <taxon>Eukaryota</taxon>
        <taxon>Viridiplantae</taxon>
        <taxon>Streptophyta</taxon>
        <taxon>Embryophyta</taxon>
        <taxon>Tracheophyta</taxon>
        <taxon>Spermatophyta</taxon>
        <taxon>Magnoliopsida</taxon>
        <taxon>Liliopsida</taxon>
        <taxon>Asparagales</taxon>
        <taxon>Asparagaceae</taxon>
        <taxon>Asparagoideae</taxon>
        <taxon>Asparagus</taxon>
    </lineage>
</organism>
<protein>
    <submittedName>
        <fullName evidence="2">Uncharacterized protein</fullName>
    </submittedName>
</protein>
<evidence type="ECO:0000313" key="3">
    <source>
        <dbReference type="Proteomes" id="UP000243459"/>
    </source>
</evidence>
<feature type="compositionally biased region" description="Pro residues" evidence="1">
    <location>
        <begin position="24"/>
        <end position="35"/>
    </location>
</feature>
<reference evidence="3" key="1">
    <citation type="journal article" date="2017" name="Nat. Commun.">
        <title>The asparagus genome sheds light on the origin and evolution of a young Y chromosome.</title>
        <authorList>
            <person name="Harkess A."/>
            <person name="Zhou J."/>
            <person name="Xu C."/>
            <person name="Bowers J.E."/>
            <person name="Van der Hulst R."/>
            <person name="Ayyampalayam S."/>
            <person name="Mercati F."/>
            <person name="Riccardi P."/>
            <person name="McKain M.R."/>
            <person name="Kakrana A."/>
            <person name="Tang H."/>
            <person name="Ray J."/>
            <person name="Groenendijk J."/>
            <person name="Arikit S."/>
            <person name="Mathioni S.M."/>
            <person name="Nakano M."/>
            <person name="Shan H."/>
            <person name="Telgmann-Rauber A."/>
            <person name="Kanno A."/>
            <person name="Yue Z."/>
            <person name="Chen H."/>
            <person name="Li W."/>
            <person name="Chen Y."/>
            <person name="Xu X."/>
            <person name="Zhang Y."/>
            <person name="Luo S."/>
            <person name="Chen H."/>
            <person name="Gao J."/>
            <person name="Mao Z."/>
            <person name="Pires J.C."/>
            <person name="Luo M."/>
            <person name="Kudrna D."/>
            <person name="Wing R.A."/>
            <person name="Meyers B.C."/>
            <person name="Yi K."/>
            <person name="Kong H."/>
            <person name="Lavrijsen P."/>
            <person name="Sunseri F."/>
            <person name="Falavigna A."/>
            <person name="Ye Y."/>
            <person name="Leebens-Mack J.H."/>
            <person name="Chen G."/>
        </authorList>
    </citation>
    <scope>NUCLEOTIDE SEQUENCE [LARGE SCALE GENOMIC DNA]</scope>
    <source>
        <strain evidence="3">cv. DH0086</strain>
    </source>
</reference>
<dbReference type="Gramene" id="ONK69734">
    <property type="protein sequence ID" value="ONK69734"/>
    <property type="gene ID" value="A4U43_C05F26160"/>
</dbReference>
<feature type="compositionally biased region" description="Low complexity" evidence="1">
    <location>
        <begin position="185"/>
        <end position="194"/>
    </location>
</feature>
<proteinExistence type="predicted"/>
<accession>A0A5P1EV92</accession>
<dbReference type="AlphaFoldDB" id="A0A5P1EV92"/>
<dbReference type="Proteomes" id="UP000243459">
    <property type="component" value="Chromosome 5"/>
</dbReference>
<gene>
    <name evidence="2" type="ORF">A4U43_C05F26160</name>
</gene>
<dbReference type="EMBL" id="CM007385">
    <property type="protein sequence ID" value="ONK69734.1"/>
    <property type="molecule type" value="Genomic_DNA"/>
</dbReference>
<sequence length="215" mass="23685">MYEALMSSHAHEPGSESPRRHPSSSPPSSPPPPPSFSSTSPCSPSRKPYPKPAHTDNAVTARDARIAPDAKNPVSGQPDQHRRRDEDRAEDDEERERRRAEIDASTSMDIGANQEKEWQQEFSPPQWQDIMLWLASAWKGFLSIRRIKRAAVAACLYLIWWGEPIEEEADEEVASKHRLSPPPTSTTAAPPVLSPVLTPSVVPPSSFALAPSSAP</sequence>
<feature type="compositionally biased region" description="Basic and acidic residues" evidence="1">
    <location>
        <begin position="9"/>
        <end position="19"/>
    </location>
</feature>
<name>A0A5P1EV92_ASPOF</name>
<evidence type="ECO:0000256" key="1">
    <source>
        <dbReference type="SAM" id="MobiDB-lite"/>
    </source>
</evidence>
<evidence type="ECO:0000313" key="2">
    <source>
        <dbReference type="EMBL" id="ONK69734.1"/>
    </source>
</evidence>